<comment type="caution">
    <text evidence="2">The sequence shown here is derived from an EMBL/GenBank/DDBJ whole genome shotgun (WGS) entry which is preliminary data.</text>
</comment>
<dbReference type="OrthoDB" id="893796at2"/>
<evidence type="ECO:0000313" key="2">
    <source>
        <dbReference type="EMBL" id="PTX18368.1"/>
    </source>
</evidence>
<dbReference type="EMBL" id="QBKI01000006">
    <property type="protein sequence ID" value="PTX18368.1"/>
    <property type="molecule type" value="Genomic_DNA"/>
</dbReference>
<feature type="chain" id="PRO_5015642418" evidence="1">
    <location>
        <begin position="29"/>
        <end position="201"/>
    </location>
</feature>
<dbReference type="RefSeq" id="WP_146173570.1">
    <property type="nucleotide sequence ID" value="NZ_QBKI01000006.1"/>
</dbReference>
<sequence>MKIKERCIYYRRFTFLVLLLAGCQTKNAEEKKADEFGRKNESYVSTLMVQYVAPSERYEVTVPPPPIGWSYLTVGATYKGDSLRILVDTVRELVSLSEMADAPVDSASIASLVKGNSFLKLNEEALKEAYVIRPSASIDSIRSHGKEYTLEYYFDEEGYQRRPLDFAEQAYLIDALSDWGLLIWQDDMMGLYRVKEPPSEL</sequence>
<keyword evidence="1" id="KW-0732">Signal</keyword>
<gene>
    <name evidence="2" type="ORF">C8N40_106168</name>
</gene>
<reference evidence="2 3" key="1">
    <citation type="submission" date="2018-04" db="EMBL/GenBank/DDBJ databases">
        <title>Genomic Encyclopedia of Archaeal and Bacterial Type Strains, Phase II (KMG-II): from individual species to whole genera.</title>
        <authorList>
            <person name="Goeker M."/>
        </authorList>
    </citation>
    <scope>NUCLEOTIDE SEQUENCE [LARGE SCALE GENOMIC DNA]</scope>
    <source>
        <strain evidence="2 3">DSM 100162</strain>
    </source>
</reference>
<dbReference type="PROSITE" id="PS51257">
    <property type="entry name" value="PROKAR_LIPOPROTEIN"/>
    <property type="match status" value="1"/>
</dbReference>
<evidence type="ECO:0000256" key="1">
    <source>
        <dbReference type="SAM" id="SignalP"/>
    </source>
</evidence>
<dbReference type="AlphaFoldDB" id="A0A2T5YGD0"/>
<feature type="signal peptide" evidence="1">
    <location>
        <begin position="1"/>
        <end position="28"/>
    </location>
</feature>
<organism evidence="2 3">
    <name type="scientific">Pontibacter mucosus</name>
    <dbReference type="NCBI Taxonomy" id="1649266"/>
    <lineage>
        <taxon>Bacteria</taxon>
        <taxon>Pseudomonadati</taxon>
        <taxon>Bacteroidota</taxon>
        <taxon>Cytophagia</taxon>
        <taxon>Cytophagales</taxon>
        <taxon>Hymenobacteraceae</taxon>
        <taxon>Pontibacter</taxon>
    </lineage>
</organism>
<accession>A0A2T5YGD0</accession>
<name>A0A2T5YGD0_9BACT</name>
<keyword evidence="3" id="KW-1185">Reference proteome</keyword>
<evidence type="ECO:0000313" key="3">
    <source>
        <dbReference type="Proteomes" id="UP000244225"/>
    </source>
</evidence>
<protein>
    <submittedName>
        <fullName evidence="2">Uncharacterized protein</fullName>
    </submittedName>
</protein>
<dbReference type="Proteomes" id="UP000244225">
    <property type="component" value="Unassembled WGS sequence"/>
</dbReference>
<proteinExistence type="predicted"/>